<dbReference type="AlphaFoldDB" id="A0A9P6DNR2"/>
<accession>A0A9P6DNR2</accession>
<proteinExistence type="predicted"/>
<gene>
    <name evidence="1" type="ORF">BS47DRAFT_244455</name>
</gene>
<organism evidence="1 2">
    <name type="scientific">Hydnum rufescens UP504</name>
    <dbReference type="NCBI Taxonomy" id="1448309"/>
    <lineage>
        <taxon>Eukaryota</taxon>
        <taxon>Fungi</taxon>
        <taxon>Dikarya</taxon>
        <taxon>Basidiomycota</taxon>
        <taxon>Agaricomycotina</taxon>
        <taxon>Agaricomycetes</taxon>
        <taxon>Cantharellales</taxon>
        <taxon>Hydnaceae</taxon>
        <taxon>Hydnum</taxon>
    </lineage>
</organism>
<evidence type="ECO:0000313" key="1">
    <source>
        <dbReference type="EMBL" id="KAF9508207.1"/>
    </source>
</evidence>
<dbReference type="Proteomes" id="UP000886523">
    <property type="component" value="Unassembled WGS sequence"/>
</dbReference>
<dbReference type="EMBL" id="MU129063">
    <property type="protein sequence ID" value="KAF9508207.1"/>
    <property type="molecule type" value="Genomic_DNA"/>
</dbReference>
<keyword evidence="2" id="KW-1185">Reference proteome</keyword>
<reference evidence="1" key="1">
    <citation type="journal article" date="2020" name="Nat. Commun.">
        <title>Large-scale genome sequencing of mycorrhizal fungi provides insights into the early evolution of symbiotic traits.</title>
        <authorList>
            <person name="Miyauchi S."/>
            <person name="Kiss E."/>
            <person name="Kuo A."/>
            <person name="Drula E."/>
            <person name="Kohler A."/>
            <person name="Sanchez-Garcia M."/>
            <person name="Morin E."/>
            <person name="Andreopoulos B."/>
            <person name="Barry K.W."/>
            <person name="Bonito G."/>
            <person name="Buee M."/>
            <person name="Carver A."/>
            <person name="Chen C."/>
            <person name="Cichocki N."/>
            <person name="Clum A."/>
            <person name="Culley D."/>
            <person name="Crous P.W."/>
            <person name="Fauchery L."/>
            <person name="Girlanda M."/>
            <person name="Hayes R.D."/>
            <person name="Keri Z."/>
            <person name="LaButti K."/>
            <person name="Lipzen A."/>
            <person name="Lombard V."/>
            <person name="Magnuson J."/>
            <person name="Maillard F."/>
            <person name="Murat C."/>
            <person name="Nolan M."/>
            <person name="Ohm R.A."/>
            <person name="Pangilinan J."/>
            <person name="Pereira M.F."/>
            <person name="Perotto S."/>
            <person name="Peter M."/>
            <person name="Pfister S."/>
            <person name="Riley R."/>
            <person name="Sitrit Y."/>
            <person name="Stielow J.B."/>
            <person name="Szollosi G."/>
            <person name="Zifcakova L."/>
            <person name="Stursova M."/>
            <person name="Spatafora J.W."/>
            <person name="Tedersoo L."/>
            <person name="Vaario L.M."/>
            <person name="Yamada A."/>
            <person name="Yan M."/>
            <person name="Wang P."/>
            <person name="Xu J."/>
            <person name="Bruns T."/>
            <person name="Baldrian P."/>
            <person name="Vilgalys R."/>
            <person name="Dunand C."/>
            <person name="Henrissat B."/>
            <person name="Grigoriev I.V."/>
            <person name="Hibbett D."/>
            <person name="Nagy L.G."/>
            <person name="Martin F.M."/>
        </authorList>
    </citation>
    <scope>NUCLEOTIDE SEQUENCE</scope>
    <source>
        <strain evidence="1">UP504</strain>
    </source>
</reference>
<evidence type="ECO:0000313" key="2">
    <source>
        <dbReference type="Proteomes" id="UP000886523"/>
    </source>
</evidence>
<name>A0A9P6DNR2_9AGAM</name>
<sequence length="192" mass="21577">MAGMHPICVNSRSNSNSLWIGSENALPLYPVSPIEAALLPLGVISNSSCGFLPFIEWILKSGRVMEYRIGAVRTVQLYYRRDPLGIQKHPRRWDIRFILVALENRRRIENWLKIELSGLDMAGTVTFGTTRGALDEGRRGSRHSNVRMPENALMVTGFVQQIKDTCGWNRGPNALFSLIQELQETYGSDPGC</sequence>
<protein>
    <submittedName>
        <fullName evidence="1">Uncharacterized protein</fullName>
    </submittedName>
</protein>
<comment type="caution">
    <text evidence="1">The sequence shown here is derived from an EMBL/GenBank/DDBJ whole genome shotgun (WGS) entry which is preliminary data.</text>
</comment>